<accession>A0A4R8I481</accession>
<evidence type="ECO:0000256" key="6">
    <source>
        <dbReference type="ARBA" id="ARBA00022741"/>
    </source>
</evidence>
<dbReference type="HAMAP" id="MF_00365">
    <property type="entry name" value="RecF"/>
    <property type="match status" value="1"/>
</dbReference>
<evidence type="ECO:0000313" key="13">
    <source>
        <dbReference type="Proteomes" id="UP000295313"/>
    </source>
</evidence>
<dbReference type="InterPro" id="IPR003395">
    <property type="entry name" value="RecF/RecN/SMC_N"/>
</dbReference>
<dbReference type="InterPro" id="IPR001238">
    <property type="entry name" value="DNA-binding_RecF"/>
</dbReference>
<evidence type="ECO:0000256" key="10">
    <source>
        <dbReference type="RuleBase" id="RU000578"/>
    </source>
</evidence>
<evidence type="ECO:0000256" key="3">
    <source>
        <dbReference type="ARBA" id="ARBA00020170"/>
    </source>
</evidence>
<dbReference type="PROSITE" id="PS00618">
    <property type="entry name" value="RECF_2"/>
    <property type="match status" value="1"/>
</dbReference>
<reference evidence="12 13" key="1">
    <citation type="submission" date="2019-03" db="EMBL/GenBank/DDBJ databases">
        <title>Genomic Encyclopedia of Type Strains, Phase III (KMG-III): the genomes of soil and plant-associated and newly described type strains.</title>
        <authorList>
            <person name="Whitman W."/>
        </authorList>
    </citation>
    <scope>NUCLEOTIDE SEQUENCE [LARGE SCALE GENOMIC DNA]</scope>
    <source>
        <strain evidence="12 13">CGMCC 1.12802</strain>
    </source>
</reference>
<keyword evidence="4 9" id="KW-0963">Cytoplasm</keyword>
<comment type="subcellular location">
    <subcellularLocation>
        <location evidence="1 9 10">Cytoplasm</location>
    </subcellularLocation>
</comment>
<protein>
    <recommendedName>
        <fullName evidence="3 9">DNA replication and repair protein RecF</fullName>
    </recommendedName>
</protein>
<dbReference type="GO" id="GO:0005524">
    <property type="term" value="F:ATP binding"/>
    <property type="evidence" value="ECO:0007669"/>
    <property type="project" value="UniProtKB-UniRule"/>
</dbReference>
<keyword evidence="9 10" id="KW-0234">DNA repair</keyword>
<keyword evidence="6 9" id="KW-0547">Nucleotide-binding</keyword>
<dbReference type="Gene3D" id="3.40.50.300">
    <property type="entry name" value="P-loop containing nucleotide triphosphate hydrolases"/>
    <property type="match status" value="1"/>
</dbReference>
<dbReference type="RefSeq" id="WP_133946098.1">
    <property type="nucleotide sequence ID" value="NZ_SOEO01000003.1"/>
</dbReference>
<keyword evidence="8 9" id="KW-0238">DNA-binding</keyword>
<dbReference type="OrthoDB" id="9803889at2"/>
<comment type="similarity">
    <text evidence="2 9 10">Belongs to the RecF family.</text>
</comment>
<dbReference type="PROSITE" id="PS00617">
    <property type="entry name" value="RECF_1"/>
    <property type="match status" value="1"/>
</dbReference>
<sequence>MIINKLSLINFKSHSEVSFDFSPQINCFVGNNGVGKTNILDALHYLSVGKSFLGNSDLNNILSHKLEDGSQMTMDFFVIDSEIQNEEKEDLIKILMPREAKKVIKKNDKTYDRLADHIGYLPSVMISPYDSNLISDSGESRRKFLDAMISQTDSVYLFDLIQYQKTIQQRNALLKNFAKNRYFDKDSLEIYDDPISNFGTRIFEKRKEFVENLNPIVQHYYDIISGGKEKVSVVYESHLSDNTFQELLTSSIDKDRVLTYTSKGIHKDDLVFEMNGSSIKKIGSQGQQKSFLVSLKLAQINRIKELTGKSPILLLDDIFDKLDDTRVSQLIELVNKENFGQIFITDTHKERTENVVKRIHEESKIFEIS</sequence>
<dbReference type="NCBIfam" id="TIGR00611">
    <property type="entry name" value="recf"/>
    <property type="match status" value="1"/>
</dbReference>
<dbReference type="AlphaFoldDB" id="A0A4R8I481"/>
<evidence type="ECO:0000256" key="8">
    <source>
        <dbReference type="ARBA" id="ARBA00023125"/>
    </source>
</evidence>
<dbReference type="InterPro" id="IPR027417">
    <property type="entry name" value="P-loop_NTPase"/>
</dbReference>
<dbReference type="GO" id="GO:0003697">
    <property type="term" value="F:single-stranded DNA binding"/>
    <property type="evidence" value="ECO:0007669"/>
    <property type="project" value="UniProtKB-UniRule"/>
</dbReference>
<proteinExistence type="inferred from homology"/>
<dbReference type="EMBL" id="SOEO01000003">
    <property type="protein sequence ID" value="TDX83073.1"/>
    <property type="molecule type" value="Genomic_DNA"/>
</dbReference>
<dbReference type="GO" id="GO:0005737">
    <property type="term" value="C:cytoplasm"/>
    <property type="evidence" value="ECO:0007669"/>
    <property type="project" value="UniProtKB-SubCell"/>
</dbReference>
<feature type="binding site" evidence="9">
    <location>
        <begin position="30"/>
        <end position="37"/>
    </location>
    <ligand>
        <name>ATP</name>
        <dbReference type="ChEBI" id="CHEBI:30616"/>
    </ligand>
</feature>
<name>A0A4R8I481_9FLAO</name>
<evidence type="ECO:0000256" key="2">
    <source>
        <dbReference type="ARBA" id="ARBA00008016"/>
    </source>
</evidence>
<dbReference type="SUPFAM" id="SSF52540">
    <property type="entry name" value="P-loop containing nucleoside triphosphate hydrolases"/>
    <property type="match status" value="1"/>
</dbReference>
<dbReference type="InterPro" id="IPR042174">
    <property type="entry name" value="RecF_2"/>
</dbReference>
<dbReference type="GO" id="GO:0009432">
    <property type="term" value="P:SOS response"/>
    <property type="evidence" value="ECO:0007669"/>
    <property type="project" value="UniProtKB-UniRule"/>
</dbReference>
<evidence type="ECO:0000256" key="4">
    <source>
        <dbReference type="ARBA" id="ARBA00022490"/>
    </source>
</evidence>
<organism evidence="12 13">
    <name type="scientific">Epilithonimonas xixisoli</name>
    <dbReference type="NCBI Taxonomy" id="1476462"/>
    <lineage>
        <taxon>Bacteria</taxon>
        <taxon>Pseudomonadati</taxon>
        <taxon>Bacteroidota</taxon>
        <taxon>Flavobacteriia</taxon>
        <taxon>Flavobacteriales</taxon>
        <taxon>Weeksellaceae</taxon>
        <taxon>Chryseobacterium group</taxon>
        <taxon>Epilithonimonas</taxon>
    </lineage>
</organism>
<comment type="caution">
    <text evidence="12">The sequence shown here is derived from an EMBL/GenBank/DDBJ whole genome shotgun (WGS) entry which is preliminary data.</text>
</comment>
<evidence type="ECO:0000259" key="11">
    <source>
        <dbReference type="Pfam" id="PF02463"/>
    </source>
</evidence>
<evidence type="ECO:0000256" key="5">
    <source>
        <dbReference type="ARBA" id="ARBA00022705"/>
    </source>
</evidence>
<evidence type="ECO:0000313" key="12">
    <source>
        <dbReference type="EMBL" id="TDX83073.1"/>
    </source>
</evidence>
<dbReference type="Pfam" id="PF02463">
    <property type="entry name" value="SMC_N"/>
    <property type="match status" value="1"/>
</dbReference>
<dbReference type="PANTHER" id="PTHR32182">
    <property type="entry name" value="DNA REPLICATION AND REPAIR PROTEIN RECF"/>
    <property type="match status" value="1"/>
</dbReference>
<feature type="domain" description="RecF/RecN/SMC N-terminal" evidence="11">
    <location>
        <begin position="3"/>
        <end position="355"/>
    </location>
</feature>
<dbReference type="InterPro" id="IPR018078">
    <property type="entry name" value="DNA-binding_RecF_CS"/>
</dbReference>
<dbReference type="GO" id="GO:0006260">
    <property type="term" value="P:DNA replication"/>
    <property type="evidence" value="ECO:0007669"/>
    <property type="project" value="UniProtKB-UniRule"/>
</dbReference>
<dbReference type="Gene3D" id="1.20.1050.90">
    <property type="entry name" value="RecF/RecN/SMC, N-terminal domain"/>
    <property type="match status" value="1"/>
</dbReference>
<evidence type="ECO:0000256" key="9">
    <source>
        <dbReference type="HAMAP-Rule" id="MF_00365"/>
    </source>
</evidence>
<keyword evidence="9 10" id="KW-0742">SOS response</keyword>
<gene>
    <name evidence="9" type="primary">recF</name>
    <name evidence="12" type="ORF">B0I22_3132</name>
</gene>
<dbReference type="GO" id="GO:0000731">
    <property type="term" value="P:DNA synthesis involved in DNA repair"/>
    <property type="evidence" value="ECO:0007669"/>
    <property type="project" value="TreeGrafter"/>
</dbReference>
<evidence type="ECO:0000256" key="7">
    <source>
        <dbReference type="ARBA" id="ARBA00022840"/>
    </source>
</evidence>
<dbReference type="Proteomes" id="UP000295313">
    <property type="component" value="Unassembled WGS sequence"/>
</dbReference>
<comment type="function">
    <text evidence="9 10">The RecF protein is involved in DNA metabolism; it is required for DNA replication and normal SOS inducibility. RecF binds preferentially to single-stranded, linear DNA. It also seems to bind ATP.</text>
</comment>
<keyword evidence="5 9" id="KW-0235">DNA replication</keyword>
<evidence type="ECO:0000256" key="1">
    <source>
        <dbReference type="ARBA" id="ARBA00004496"/>
    </source>
</evidence>
<keyword evidence="13" id="KW-1185">Reference proteome</keyword>
<keyword evidence="7 9" id="KW-0067">ATP-binding</keyword>
<dbReference type="GO" id="GO:0006302">
    <property type="term" value="P:double-strand break repair"/>
    <property type="evidence" value="ECO:0007669"/>
    <property type="project" value="TreeGrafter"/>
</dbReference>
<dbReference type="PANTHER" id="PTHR32182:SF0">
    <property type="entry name" value="DNA REPLICATION AND REPAIR PROTEIN RECF"/>
    <property type="match status" value="1"/>
</dbReference>
<keyword evidence="9 10" id="KW-0227">DNA damage</keyword>